<organism evidence="2 3">
    <name type="scientific">Eumeta variegata</name>
    <name type="common">Bagworm moth</name>
    <name type="synonym">Eumeta japonica</name>
    <dbReference type="NCBI Taxonomy" id="151549"/>
    <lineage>
        <taxon>Eukaryota</taxon>
        <taxon>Metazoa</taxon>
        <taxon>Ecdysozoa</taxon>
        <taxon>Arthropoda</taxon>
        <taxon>Hexapoda</taxon>
        <taxon>Insecta</taxon>
        <taxon>Pterygota</taxon>
        <taxon>Neoptera</taxon>
        <taxon>Endopterygota</taxon>
        <taxon>Lepidoptera</taxon>
        <taxon>Glossata</taxon>
        <taxon>Ditrysia</taxon>
        <taxon>Tineoidea</taxon>
        <taxon>Psychidae</taxon>
        <taxon>Oiketicinae</taxon>
        <taxon>Eumeta</taxon>
    </lineage>
</organism>
<proteinExistence type="predicted"/>
<keyword evidence="3" id="KW-1185">Reference proteome</keyword>
<evidence type="ECO:0000256" key="1">
    <source>
        <dbReference type="SAM" id="MobiDB-lite"/>
    </source>
</evidence>
<feature type="region of interest" description="Disordered" evidence="1">
    <location>
        <begin position="1"/>
        <end position="52"/>
    </location>
</feature>
<dbReference type="EMBL" id="BGZK01000016">
    <property type="protein sequence ID" value="GBP05111.1"/>
    <property type="molecule type" value="Genomic_DNA"/>
</dbReference>
<sequence>MQSLLTSKRLLKSFGGNEGTDRRPRQVKARTAPAHERRAHLSGAEIRPTSVQTLSDDVGIDRERISKLSSRVYGRQSTKRVHGGASNAYTYFARTMI</sequence>
<gene>
    <name evidence="2" type="ORF">EVAR_3437_1</name>
</gene>
<dbReference type="Proteomes" id="UP000299102">
    <property type="component" value="Unassembled WGS sequence"/>
</dbReference>
<dbReference type="AlphaFoldDB" id="A0A4C1SVP1"/>
<reference evidence="2 3" key="1">
    <citation type="journal article" date="2019" name="Commun. Biol.">
        <title>The bagworm genome reveals a unique fibroin gene that provides high tensile strength.</title>
        <authorList>
            <person name="Kono N."/>
            <person name="Nakamura H."/>
            <person name="Ohtoshi R."/>
            <person name="Tomita M."/>
            <person name="Numata K."/>
            <person name="Arakawa K."/>
        </authorList>
    </citation>
    <scope>NUCLEOTIDE SEQUENCE [LARGE SCALE GENOMIC DNA]</scope>
</reference>
<accession>A0A4C1SVP1</accession>
<evidence type="ECO:0000313" key="2">
    <source>
        <dbReference type="EMBL" id="GBP05111.1"/>
    </source>
</evidence>
<evidence type="ECO:0000313" key="3">
    <source>
        <dbReference type="Proteomes" id="UP000299102"/>
    </source>
</evidence>
<protein>
    <submittedName>
        <fullName evidence="2">Uncharacterized protein</fullName>
    </submittedName>
</protein>
<name>A0A4C1SVP1_EUMVA</name>
<comment type="caution">
    <text evidence="2">The sequence shown here is derived from an EMBL/GenBank/DDBJ whole genome shotgun (WGS) entry which is preliminary data.</text>
</comment>